<protein>
    <submittedName>
        <fullName evidence="2">Transglutaminase-like domain-containing protein</fullName>
    </submittedName>
</protein>
<dbReference type="InterPro" id="IPR038765">
    <property type="entry name" value="Papain-like_cys_pep_sf"/>
</dbReference>
<feature type="domain" description="Transglutaminase-like" evidence="1">
    <location>
        <begin position="89"/>
        <end position="150"/>
    </location>
</feature>
<dbReference type="SUPFAM" id="SSF54001">
    <property type="entry name" value="Cysteine proteinases"/>
    <property type="match status" value="1"/>
</dbReference>
<dbReference type="EMBL" id="JANTHX010000002">
    <property type="protein sequence ID" value="MCS0498005.1"/>
    <property type="molecule type" value="Genomic_DNA"/>
</dbReference>
<name>A0ABT1ZBC1_9MICO</name>
<keyword evidence="3" id="KW-1185">Reference proteome</keyword>
<dbReference type="Pfam" id="PF01841">
    <property type="entry name" value="Transglut_core"/>
    <property type="match status" value="1"/>
</dbReference>
<dbReference type="InterPro" id="IPR002931">
    <property type="entry name" value="Transglutaminase-like"/>
</dbReference>
<accession>A0ABT1ZBC1</accession>
<dbReference type="Gene3D" id="3.10.620.30">
    <property type="match status" value="1"/>
</dbReference>
<dbReference type="RefSeq" id="WP_258796883.1">
    <property type="nucleotide sequence ID" value="NZ_JANTHX010000002.1"/>
</dbReference>
<evidence type="ECO:0000259" key="1">
    <source>
        <dbReference type="SMART" id="SM00460"/>
    </source>
</evidence>
<organism evidence="2 3">
    <name type="scientific">Protaetiibacter mangrovi</name>
    <dbReference type="NCBI Taxonomy" id="2970926"/>
    <lineage>
        <taxon>Bacteria</taxon>
        <taxon>Bacillati</taxon>
        <taxon>Actinomycetota</taxon>
        <taxon>Actinomycetes</taxon>
        <taxon>Micrococcales</taxon>
        <taxon>Microbacteriaceae</taxon>
        <taxon>Protaetiibacter</taxon>
    </lineage>
</organism>
<sequence length="300" mass="33559">MESETARAMDHSPYSDPGEYAPRWAALSPDADVAVISAVVRNLVYHYRADGIEVPPERRGDIDLRWADRTLGVDAERHPEPIDEPRERSERVAGCCRDFTLLTVSALRERGIPARSRVGFAGYFDPGYHFDHVVVEYHDGARWVRADAQLEPDWYPFDTHDLPDRGLAGFATAAEVWAAVRGGDADPRTFGVFPGSPFGGIPFVFDYVIRDIAHRHGDELLLWDVWGAMHGQRPVAEPELLWMDELAALVRAADDGDDEAAAALRDRYAREDALNPRGRVMQASPYGLPDIDVELRPSTR</sequence>
<proteinExistence type="predicted"/>
<dbReference type="SMART" id="SM00460">
    <property type="entry name" value="TGc"/>
    <property type="match status" value="1"/>
</dbReference>
<gene>
    <name evidence="2" type="ORF">NUH29_00370</name>
</gene>
<reference evidence="2 3" key="1">
    <citation type="submission" date="2022-08" db="EMBL/GenBank/DDBJ databases">
        <authorList>
            <person name="Li F."/>
        </authorList>
    </citation>
    <scope>NUCLEOTIDE SEQUENCE [LARGE SCALE GENOMIC DNA]</scope>
    <source>
        <strain evidence="2 3">10F1B-8-1</strain>
    </source>
</reference>
<evidence type="ECO:0000313" key="3">
    <source>
        <dbReference type="Proteomes" id="UP001205337"/>
    </source>
</evidence>
<dbReference type="Proteomes" id="UP001205337">
    <property type="component" value="Unassembled WGS sequence"/>
</dbReference>
<comment type="caution">
    <text evidence="2">The sequence shown here is derived from an EMBL/GenBank/DDBJ whole genome shotgun (WGS) entry which is preliminary data.</text>
</comment>
<evidence type="ECO:0000313" key="2">
    <source>
        <dbReference type="EMBL" id="MCS0498005.1"/>
    </source>
</evidence>